<sequence>MAVDAPPRFFIHRVGLLSQSAPAQSKQSLHLFPFPSSNRQRLSTLIIGTHPSPFGRSETTMTPPKIVNVNHKMSEASAPGLSRAKTLVTPSSRPLTPISAVPSARRRGHRLTSLFDRYRVHEPEFEMLTPPSRAVAPPSPPPPISKHAKAFVDALTASRLSDFLTWMLYYDIVDLPDSPTAWYQTITNMDMRGWVALGDFLSKTSKSMDTGYGFDLVVLDAICDRISLQRSTVHSMLIHFADHEKMEYSLTATVYNQCRKNSLSPFETLEAVQMKLKELKELAKHLTPTKNSIYETWLAQVIKQIDRILESVIGSRIANLRSGAPLITAATSEQLPQKIKDGIQLTYAYEVMQLKRQVPLNRYEIYPAVIINQFETPPPLPPGGIGSTAATTRHQIIQYYTENQILRAQVAELQRDKEKLQDSNYKLARRFATLARTPLRNHALSPTNDIFASSQDNTQTLQIPRDPTHPHSLPPSPNPPLTTPLPTHPFPNSPNPQPSHALSSKYHDVFSALDTPPSPPIRLSDPATGGLLEPSTPDKWPSHAAGYAVGAGRRSGMIFTADQKNLVAGIRGATPESEEGSGGDGEVGEGDNKLGTPTPGPRDGR</sequence>
<dbReference type="EMBL" id="MU006231">
    <property type="protein sequence ID" value="KAF2824078.1"/>
    <property type="molecule type" value="Genomic_DNA"/>
</dbReference>
<feature type="compositionally biased region" description="Pro residues" evidence="2">
    <location>
        <begin position="472"/>
        <end position="497"/>
    </location>
</feature>
<dbReference type="OrthoDB" id="3792038at2759"/>
<evidence type="ECO:0000256" key="2">
    <source>
        <dbReference type="SAM" id="MobiDB-lite"/>
    </source>
</evidence>
<feature type="coiled-coil region" evidence="1">
    <location>
        <begin position="396"/>
        <end position="430"/>
    </location>
</feature>
<name>A0A6A6ZTI8_9PLEO</name>
<dbReference type="AlphaFoldDB" id="A0A6A6ZTI8"/>
<reference evidence="3" key="1">
    <citation type="journal article" date="2020" name="Stud. Mycol.">
        <title>101 Dothideomycetes genomes: a test case for predicting lifestyles and emergence of pathogens.</title>
        <authorList>
            <person name="Haridas S."/>
            <person name="Albert R."/>
            <person name="Binder M."/>
            <person name="Bloem J."/>
            <person name="Labutti K."/>
            <person name="Salamov A."/>
            <person name="Andreopoulos B."/>
            <person name="Baker S."/>
            <person name="Barry K."/>
            <person name="Bills G."/>
            <person name="Bluhm B."/>
            <person name="Cannon C."/>
            <person name="Castanera R."/>
            <person name="Culley D."/>
            <person name="Daum C."/>
            <person name="Ezra D."/>
            <person name="Gonzalez J."/>
            <person name="Henrissat B."/>
            <person name="Kuo A."/>
            <person name="Liang C."/>
            <person name="Lipzen A."/>
            <person name="Lutzoni F."/>
            <person name="Magnuson J."/>
            <person name="Mondo S."/>
            <person name="Nolan M."/>
            <person name="Ohm R."/>
            <person name="Pangilinan J."/>
            <person name="Park H.-J."/>
            <person name="Ramirez L."/>
            <person name="Alfaro M."/>
            <person name="Sun H."/>
            <person name="Tritt A."/>
            <person name="Yoshinaga Y."/>
            <person name="Zwiers L.-H."/>
            <person name="Turgeon B."/>
            <person name="Goodwin S."/>
            <person name="Spatafora J."/>
            <person name="Crous P."/>
            <person name="Grigoriev I."/>
        </authorList>
    </citation>
    <scope>NUCLEOTIDE SEQUENCE</scope>
    <source>
        <strain evidence="3">CBS 113818</strain>
    </source>
</reference>
<keyword evidence="1" id="KW-0175">Coiled coil</keyword>
<feature type="compositionally biased region" description="Acidic residues" evidence="2">
    <location>
        <begin position="576"/>
        <end position="589"/>
    </location>
</feature>
<gene>
    <name evidence="3" type="ORF">CC86DRAFT_63793</name>
</gene>
<feature type="region of interest" description="Disordered" evidence="2">
    <location>
        <begin position="569"/>
        <end position="605"/>
    </location>
</feature>
<evidence type="ECO:0000313" key="4">
    <source>
        <dbReference type="Proteomes" id="UP000799424"/>
    </source>
</evidence>
<dbReference type="Proteomes" id="UP000799424">
    <property type="component" value="Unassembled WGS sequence"/>
</dbReference>
<protein>
    <submittedName>
        <fullName evidence="3">Uncharacterized protein</fullName>
    </submittedName>
</protein>
<proteinExistence type="predicted"/>
<evidence type="ECO:0000256" key="1">
    <source>
        <dbReference type="SAM" id="Coils"/>
    </source>
</evidence>
<organism evidence="3 4">
    <name type="scientific">Ophiobolus disseminans</name>
    <dbReference type="NCBI Taxonomy" id="1469910"/>
    <lineage>
        <taxon>Eukaryota</taxon>
        <taxon>Fungi</taxon>
        <taxon>Dikarya</taxon>
        <taxon>Ascomycota</taxon>
        <taxon>Pezizomycotina</taxon>
        <taxon>Dothideomycetes</taxon>
        <taxon>Pleosporomycetidae</taxon>
        <taxon>Pleosporales</taxon>
        <taxon>Pleosporineae</taxon>
        <taxon>Phaeosphaeriaceae</taxon>
        <taxon>Ophiobolus</taxon>
    </lineage>
</organism>
<evidence type="ECO:0000313" key="3">
    <source>
        <dbReference type="EMBL" id="KAF2824078.1"/>
    </source>
</evidence>
<feature type="region of interest" description="Disordered" evidence="2">
    <location>
        <begin position="460"/>
        <end position="539"/>
    </location>
</feature>
<keyword evidence="4" id="KW-1185">Reference proteome</keyword>
<accession>A0A6A6ZTI8</accession>